<sequence length="75" mass="8949">MYHINLAFVQFLNGLNLFDIVQDLSVHAMLVKYQLSWAFLVLHPVLVYLPYQLDLQFHNHEHNVNQLVMQKVHSY</sequence>
<keyword evidence="2" id="KW-1185">Reference proteome</keyword>
<name>A0A183NEL8_9TREM</name>
<protein>
    <submittedName>
        <fullName evidence="1">Uncharacterized protein</fullName>
    </submittedName>
</protein>
<dbReference type="EMBL" id="UZAL01000499">
    <property type="protein sequence ID" value="VDO71170.1"/>
    <property type="molecule type" value="Genomic_DNA"/>
</dbReference>
<evidence type="ECO:0000313" key="1">
    <source>
        <dbReference type="EMBL" id="VDO71170.1"/>
    </source>
</evidence>
<reference evidence="1 2" key="1">
    <citation type="submission" date="2018-11" db="EMBL/GenBank/DDBJ databases">
        <authorList>
            <consortium name="Pathogen Informatics"/>
        </authorList>
    </citation>
    <scope>NUCLEOTIDE SEQUENCE [LARGE SCALE GENOMIC DNA]</scope>
    <source>
        <strain>Denwood</strain>
        <strain evidence="2">Zambia</strain>
    </source>
</reference>
<gene>
    <name evidence="1" type="ORF">SMTD_LOCUS554</name>
</gene>
<accession>A0A183NEL8</accession>
<evidence type="ECO:0000313" key="2">
    <source>
        <dbReference type="Proteomes" id="UP000269396"/>
    </source>
</evidence>
<dbReference type="AlphaFoldDB" id="A0A183NEL8"/>
<proteinExistence type="predicted"/>
<dbReference type="Proteomes" id="UP000269396">
    <property type="component" value="Unassembled WGS sequence"/>
</dbReference>
<organism evidence="1 2">
    <name type="scientific">Schistosoma mattheei</name>
    <dbReference type="NCBI Taxonomy" id="31246"/>
    <lineage>
        <taxon>Eukaryota</taxon>
        <taxon>Metazoa</taxon>
        <taxon>Spiralia</taxon>
        <taxon>Lophotrochozoa</taxon>
        <taxon>Platyhelminthes</taxon>
        <taxon>Trematoda</taxon>
        <taxon>Digenea</taxon>
        <taxon>Strigeidida</taxon>
        <taxon>Schistosomatoidea</taxon>
        <taxon>Schistosomatidae</taxon>
        <taxon>Schistosoma</taxon>
    </lineage>
</organism>